<gene>
    <name evidence="1" type="ORF">PPROV_000062800</name>
</gene>
<comment type="caution">
    <text evidence="1">The sequence shown here is derived from an EMBL/GenBank/DDBJ whole genome shotgun (WGS) entry which is preliminary data.</text>
</comment>
<evidence type="ECO:0000313" key="2">
    <source>
        <dbReference type="Proteomes" id="UP000660262"/>
    </source>
</evidence>
<evidence type="ECO:0000313" key="1">
    <source>
        <dbReference type="EMBL" id="GHP01871.1"/>
    </source>
</evidence>
<keyword evidence="2" id="KW-1185">Reference proteome</keyword>
<dbReference type="Proteomes" id="UP000660262">
    <property type="component" value="Unassembled WGS sequence"/>
</dbReference>
<reference evidence="1" key="1">
    <citation type="submission" date="2020-10" db="EMBL/GenBank/DDBJ databases">
        <title>Unveiling of a novel bifunctional photoreceptor, Dualchrome1, isolated from a cosmopolitan green alga.</title>
        <authorList>
            <person name="Suzuki S."/>
            <person name="Kawachi M."/>
        </authorList>
    </citation>
    <scope>NUCLEOTIDE SEQUENCE</scope>
    <source>
        <strain evidence="1">NIES 2893</strain>
    </source>
</reference>
<sequence length="153" mass="17392">MAEVPFTPTPEQMSMLNATSEVDVARIGERSGSGSGACERVSNRNEVYQLYVRKRPEKRGYNGWNHAVARWYYQGSSRTDTEGVAYYTEYDGNRLQPFIGGVFVVFMSDDKGNVRKSTCRFIRRDVLAAFAAGRHDTWRCEGDWLNEDLLCGL</sequence>
<protein>
    <submittedName>
        <fullName evidence="1">Uncharacterized protein</fullName>
    </submittedName>
</protein>
<accession>A0A830H884</accession>
<proteinExistence type="predicted"/>
<dbReference type="AlphaFoldDB" id="A0A830H884"/>
<dbReference type="EMBL" id="BNJQ01000002">
    <property type="protein sequence ID" value="GHP01871.1"/>
    <property type="molecule type" value="Genomic_DNA"/>
</dbReference>
<organism evidence="1 2">
    <name type="scientific">Pycnococcus provasolii</name>
    <dbReference type="NCBI Taxonomy" id="41880"/>
    <lineage>
        <taxon>Eukaryota</taxon>
        <taxon>Viridiplantae</taxon>
        <taxon>Chlorophyta</taxon>
        <taxon>Pseudoscourfieldiophyceae</taxon>
        <taxon>Pseudoscourfieldiales</taxon>
        <taxon>Pycnococcaceae</taxon>
        <taxon>Pycnococcus</taxon>
    </lineage>
</organism>
<name>A0A830H884_9CHLO</name>